<name>A0ABW1TDK7_9LACO</name>
<accession>A0ABW1TDK7</accession>
<gene>
    <name evidence="2" type="ORF">ACFP1C_01985</name>
</gene>
<keyword evidence="3" id="KW-1185">Reference proteome</keyword>
<dbReference type="Proteomes" id="UP001596283">
    <property type="component" value="Unassembled WGS sequence"/>
</dbReference>
<evidence type="ECO:0000313" key="2">
    <source>
        <dbReference type="EMBL" id="MFC6259709.1"/>
    </source>
</evidence>
<feature type="transmembrane region" description="Helical" evidence="1">
    <location>
        <begin position="37"/>
        <end position="57"/>
    </location>
</feature>
<proteinExistence type="predicted"/>
<reference evidence="3" key="1">
    <citation type="journal article" date="2019" name="Int. J. Syst. Evol. Microbiol.">
        <title>The Global Catalogue of Microorganisms (GCM) 10K type strain sequencing project: providing services to taxonomists for standard genome sequencing and annotation.</title>
        <authorList>
            <consortium name="The Broad Institute Genomics Platform"/>
            <consortium name="The Broad Institute Genome Sequencing Center for Infectious Disease"/>
            <person name="Wu L."/>
            <person name="Ma J."/>
        </authorList>
    </citation>
    <scope>NUCLEOTIDE SEQUENCE [LARGE SCALE GENOMIC DNA]</scope>
    <source>
        <strain evidence="3">CCM 8908</strain>
    </source>
</reference>
<sequence length="72" mass="8149">MIFNRRFYRSLSFWLGLVLIVLNAVLGWPVQIHSLFWWGTLVMLVAGLVFLTSGLICDTTTGGKQSYGRHCS</sequence>
<dbReference type="RefSeq" id="WP_125687538.1">
    <property type="nucleotide sequence ID" value="NZ_JBHSSI010000017.1"/>
</dbReference>
<comment type="caution">
    <text evidence="2">The sequence shown here is derived from an EMBL/GenBank/DDBJ whole genome shotgun (WGS) entry which is preliminary data.</text>
</comment>
<keyword evidence="1" id="KW-0812">Transmembrane</keyword>
<evidence type="ECO:0000256" key="1">
    <source>
        <dbReference type="SAM" id="Phobius"/>
    </source>
</evidence>
<keyword evidence="1" id="KW-1133">Transmembrane helix</keyword>
<protein>
    <submittedName>
        <fullName evidence="2">Uncharacterized protein</fullName>
    </submittedName>
</protein>
<keyword evidence="1" id="KW-0472">Membrane</keyword>
<evidence type="ECO:0000313" key="3">
    <source>
        <dbReference type="Proteomes" id="UP001596283"/>
    </source>
</evidence>
<dbReference type="EMBL" id="JBHSSI010000017">
    <property type="protein sequence ID" value="MFC6259709.1"/>
    <property type="molecule type" value="Genomic_DNA"/>
</dbReference>
<organism evidence="2 3">
    <name type="scientific">Levilactobacillus fujinensis</name>
    <dbReference type="NCBI Taxonomy" id="2486024"/>
    <lineage>
        <taxon>Bacteria</taxon>
        <taxon>Bacillati</taxon>
        <taxon>Bacillota</taxon>
        <taxon>Bacilli</taxon>
        <taxon>Lactobacillales</taxon>
        <taxon>Lactobacillaceae</taxon>
        <taxon>Levilactobacillus</taxon>
    </lineage>
</organism>